<organism evidence="1">
    <name type="scientific">Dichomitus squalens</name>
    <dbReference type="NCBI Taxonomy" id="114155"/>
    <lineage>
        <taxon>Eukaryota</taxon>
        <taxon>Fungi</taxon>
        <taxon>Dikarya</taxon>
        <taxon>Basidiomycota</taxon>
        <taxon>Agaricomycotina</taxon>
        <taxon>Agaricomycetes</taxon>
        <taxon>Polyporales</taxon>
        <taxon>Polyporaceae</taxon>
        <taxon>Dichomitus</taxon>
    </lineage>
</organism>
<proteinExistence type="predicted"/>
<sequence length="196" mass="21785">MTTTSPHSRPPSISCFPRLPTCLAVSHLYSRGPSKCGTEAPISRTAQAVDGFRGCNVYYLYAHALPLLLSRSPIGLALLPACVSTTSDTLLIAFGNLITKSTHTISSPVLLRIRIVIFAHFQHPDVSTTLRCISRLPLFLSTPCMPPCRPRPRTLLRPVVPLYTQSLYYMLHPHLYLPLGLRPRVRPLYNTASYTM</sequence>
<name>A0A4Q9MA74_9APHY</name>
<accession>A0A4Q9MA74</accession>
<protein>
    <submittedName>
        <fullName evidence="1">Uncharacterized protein</fullName>
    </submittedName>
</protein>
<evidence type="ECO:0000313" key="1">
    <source>
        <dbReference type="EMBL" id="TBU23939.1"/>
    </source>
</evidence>
<dbReference type="EMBL" id="ML143491">
    <property type="protein sequence ID" value="TBU23939.1"/>
    <property type="molecule type" value="Genomic_DNA"/>
</dbReference>
<reference evidence="1" key="1">
    <citation type="submission" date="2019-01" db="EMBL/GenBank/DDBJ databases">
        <title>Draft genome sequences of three monokaryotic isolates of the white-rot basidiomycete fungus Dichomitus squalens.</title>
        <authorList>
            <consortium name="DOE Joint Genome Institute"/>
            <person name="Lopez S.C."/>
            <person name="Andreopoulos B."/>
            <person name="Pangilinan J."/>
            <person name="Lipzen A."/>
            <person name="Riley R."/>
            <person name="Ahrendt S."/>
            <person name="Ng V."/>
            <person name="Barry K."/>
            <person name="Daum C."/>
            <person name="Grigoriev I.V."/>
            <person name="Hilden K.S."/>
            <person name="Makela M.R."/>
            <person name="de Vries R.P."/>
        </authorList>
    </citation>
    <scope>NUCLEOTIDE SEQUENCE [LARGE SCALE GENOMIC DNA]</scope>
    <source>
        <strain evidence="1">OM18370.1</strain>
    </source>
</reference>
<gene>
    <name evidence="1" type="ORF">BD311DRAFT_45928</name>
</gene>
<dbReference type="Proteomes" id="UP000292957">
    <property type="component" value="Unassembled WGS sequence"/>
</dbReference>
<dbReference type="AlphaFoldDB" id="A0A4Q9MA74"/>